<dbReference type="InterPro" id="IPR056906">
    <property type="entry name" value="ORF2/G2P_dom"/>
</dbReference>
<dbReference type="Pfam" id="PF23343">
    <property type="entry name" value="REP_ORF2-G2P"/>
    <property type="match status" value="1"/>
</dbReference>
<evidence type="ECO:0000313" key="2">
    <source>
        <dbReference type="EMBL" id="EGC20505.1"/>
    </source>
</evidence>
<dbReference type="EMBL" id="AEWX01000014">
    <property type="protein sequence ID" value="EGC20505.1"/>
    <property type="molecule type" value="Genomic_DNA"/>
</dbReference>
<comment type="caution">
    <text evidence="2">The sequence shown here is derived from an EMBL/GenBank/DDBJ whole genome shotgun (WGS) entry which is preliminary data.</text>
</comment>
<evidence type="ECO:0000313" key="3">
    <source>
        <dbReference type="Proteomes" id="UP000005697"/>
    </source>
</evidence>
<dbReference type="OrthoDB" id="1083181at2"/>
<organism evidence="2 3">
    <name type="scientific">Prevotella multiformis DSM 16608</name>
    <dbReference type="NCBI Taxonomy" id="888743"/>
    <lineage>
        <taxon>Bacteria</taxon>
        <taxon>Pseudomonadati</taxon>
        <taxon>Bacteroidota</taxon>
        <taxon>Bacteroidia</taxon>
        <taxon>Bacteroidales</taxon>
        <taxon>Prevotellaceae</taxon>
        <taxon>Prevotella</taxon>
    </lineage>
</organism>
<accession>F0F5W8</accession>
<dbReference type="eggNOG" id="ENOG5033P81">
    <property type="taxonomic scope" value="Bacteria"/>
</dbReference>
<dbReference type="Proteomes" id="UP000005697">
    <property type="component" value="Unassembled WGS sequence"/>
</dbReference>
<dbReference type="AlphaFoldDB" id="F0F5W8"/>
<reference evidence="2 3" key="1">
    <citation type="submission" date="2011-01" db="EMBL/GenBank/DDBJ databases">
        <authorList>
            <person name="Muzny D."/>
            <person name="Qin X."/>
            <person name="Deng J."/>
            <person name="Jiang H."/>
            <person name="Liu Y."/>
            <person name="Qu J."/>
            <person name="Song X.-Z."/>
            <person name="Zhang L."/>
            <person name="Thornton R."/>
            <person name="Coyle M."/>
            <person name="Francisco L."/>
            <person name="Jackson L."/>
            <person name="Javaid M."/>
            <person name="Korchina V."/>
            <person name="Kovar C."/>
            <person name="Mata R."/>
            <person name="Mathew T."/>
            <person name="Ngo R."/>
            <person name="Nguyen L."/>
            <person name="Nguyen N."/>
            <person name="Okwuonu G."/>
            <person name="Ongeri F."/>
            <person name="Pham C."/>
            <person name="Simmons D."/>
            <person name="Wilczek-Boney K."/>
            <person name="Hale W."/>
            <person name="Jakkamsetti A."/>
            <person name="Pham P."/>
            <person name="Ruth R."/>
            <person name="San Lucas F."/>
            <person name="Warren J."/>
            <person name="Zhang J."/>
            <person name="Zhao Z."/>
            <person name="Zhou C."/>
            <person name="Zhu D."/>
            <person name="Lee S."/>
            <person name="Bess C."/>
            <person name="Blankenburg K."/>
            <person name="Forbes L."/>
            <person name="Fu Q."/>
            <person name="Gubbala S."/>
            <person name="Hirani K."/>
            <person name="Jayaseelan J.C."/>
            <person name="Lara F."/>
            <person name="Munidasa M."/>
            <person name="Palculict T."/>
            <person name="Patil S."/>
            <person name="Pu L.-L."/>
            <person name="Saada N."/>
            <person name="Tang L."/>
            <person name="Weissenberger G."/>
            <person name="Zhu Y."/>
            <person name="Hemphill L."/>
            <person name="Shang Y."/>
            <person name="Youmans B."/>
            <person name="Ayvaz T."/>
            <person name="Ross M."/>
            <person name="Santibanez J."/>
            <person name="Aqrawi P."/>
            <person name="Gross S."/>
            <person name="Joshi V."/>
            <person name="Fowler G."/>
            <person name="Nazareth L."/>
            <person name="Reid J."/>
            <person name="Worley K."/>
            <person name="Petrosino J."/>
            <person name="Highlander S."/>
            <person name="Gibbs R."/>
        </authorList>
    </citation>
    <scope>NUCLEOTIDE SEQUENCE [LARGE SCALE GENOMIC DNA]</scope>
    <source>
        <strain evidence="2 3">DSM 16608</strain>
    </source>
</reference>
<keyword evidence="3" id="KW-1185">Reference proteome</keyword>
<sequence>MSVLGNINSCLSPKRIYNKYIDETLYVPCRKCFRCRDSYASDWSRRIENECREHRFSLFVTLTYDNEHIPLFQPLVMDDGSHPVWFSNRLSESGKFLSDSVCRSLPPQKMEDEVCFAYPCKKDVQDWFKRLRSAVDYQLNKNKSNEFRIRYFICSEYGPRTFRPHYHAILWYDSEELQRNIGRLIRETWKNGNSVFSLVNNSASQYVAKYVNGDTRLPPFLRTEFTSTFHLASKHPYIGYCKADEEALRSNVLDGTYGQSVLNRDNGQFEFVPTPRSLENRLLPKCRGYRSLSHSERIRVYAAAYDFEQSGIDFRGLLPFEFKSACYPSVDIHATLVCLDWCKRYSMTPEIFVSLLEDYYYRKDMYLLRTQYEYQEAYINQFDMPLHHLVDFDLQLFSYLPRTRKLFNQSPWKDVMLTYGLHDFMLYDVDGFMNSELINMIGQKHSQFYKDNVARYTKIHNDSLKNKQLNELLNSSLFT</sequence>
<dbReference type="STRING" id="888743.HMPREF9141_0984"/>
<feature type="domain" description="Replication-associated protein ORF2/G2P" evidence="1">
    <location>
        <begin position="120"/>
        <end position="212"/>
    </location>
</feature>
<dbReference type="RefSeq" id="WP_007368516.1">
    <property type="nucleotide sequence ID" value="NZ_GL872283.1"/>
</dbReference>
<name>F0F5W8_9BACT</name>
<gene>
    <name evidence="2" type="ORF">HMPREF9141_0984</name>
</gene>
<dbReference type="HOGENOM" id="CLU_569679_0_0_10"/>
<evidence type="ECO:0000259" key="1">
    <source>
        <dbReference type="Pfam" id="PF23343"/>
    </source>
</evidence>
<protein>
    <recommendedName>
        <fullName evidence="1">Replication-associated protein ORF2/G2P domain-containing protein</fullName>
    </recommendedName>
</protein>
<proteinExistence type="predicted"/>